<dbReference type="InterPro" id="IPR020904">
    <property type="entry name" value="Sc_DH/Rdtase_CS"/>
</dbReference>
<dbReference type="InterPro" id="IPR002347">
    <property type="entry name" value="SDR_fam"/>
</dbReference>
<comment type="similarity">
    <text evidence="1">Belongs to the short-chain dehydrogenases/reductases (SDR) family.</text>
</comment>
<dbReference type="GO" id="GO:0016491">
    <property type="term" value="F:oxidoreductase activity"/>
    <property type="evidence" value="ECO:0007669"/>
    <property type="project" value="UniProtKB-KW"/>
</dbReference>
<reference evidence="3" key="1">
    <citation type="submission" date="2013-12" db="EMBL/GenBank/DDBJ databases">
        <authorList>
            <person name="Zhang Y.-N."/>
            <person name="Dong S.-L."/>
        </authorList>
    </citation>
    <scope>NUCLEOTIDE SEQUENCE</scope>
</reference>
<dbReference type="PANTHER" id="PTHR43639">
    <property type="entry name" value="OXIDOREDUCTASE, SHORT-CHAIN DEHYDROGENASE/REDUCTASE FAMILY (AFU_ORTHOLOGUE AFUA_5G02870)"/>
    <property type="match status" value="1"/>
</dbReference>
<reference evidence="3" key="2">
    <citation type="journal article" date="2014" name="J. Chem. Ecol.">
        <title>Putative pathway of sex pheromone biosynthesis and degradation by expression patterns of genes identified from female pheromone gland and adult antenna of Sesamia inferens (Walker).</title>
        <authorList>
            <person name="Zhang Y.N."/>
            <person name="Xia Y.H."/>
            <person name="Zhu J.Y."/>
            <person name="Li S.Y."/>
            <person name="Dong S.L."/>
        </authorList>
    </citation>
    <scope>NUCLEOTIDE SEQUENCE</scope>
</reference>
<accession>A0A076FX68</accession>
<evidence type="ECO:0000256" key="2">
    <source>
        <dbReference type="ARBA" id="ARBA00023002"/>
    </source>
</evidence>
<dbReference type="InterPro" id="IPR036291">
    <property type="entry name" value="NAD(P)-bd_dom_sf"/>
</dbReference>
<protein>
    <submittedName>
        <fullName evidence="3">SCD2</fullName>
    </submittedName>
</protein>
<feature type="non-terminal residue" evidence="3">
    <location>
        <position position="1"/>
    </location>
</feature>
<keyword evidence="2" id="KW-0560">Oxidoreductase</keyword>
<sequence length="92" mass="9747">NIVNISSIAGKQIPGRLIAYGISKAGVDSFTKGLALELSKYGVRVNTISPGPVKTDILLNAGDETSWECVSQFTPLGKVSEPEEIGNLVLFL</sequence>
<dbReference type="PRINTS" id="PR00081">
    <property type="entry name" value="GDHRDH"/>
</dbReference>
<dbReference type="AlphaFoldDB" id="A0A076FX68"/>
<feature type="non-terminal residue" evidence="3">
    <location>
        <position position="92"/>
    </location>
</feature>
<organism evidence="3">
    <name type="scientific">Sesamia inferens</name>
    <name type="common">Purple stem borer</name>
    <dbReference type="NCBI Taxonomy" id="492764"/>
    <lineage>
        <taxon>Eukaryota</taxon>
        <taxon>Metazoa</taxon>
        <taxon>Ecdysozoa</taxon>
        <taxon>Arthropoda</taxon>
        <taxon>Hexapoda</taxon>
        <taxon>Insecta</taxon>
        <taxon>Pterygota</taxon>
        <taxon>Neoptera</taxon>
        <taxon>Endopterygota</taxon>
        <taxon>Lepidoptera</taxon>
        <taxon>Glossata</taxon>
        <taxon>Ditrysia</taxon>
        <taxon>Noctuoidea</taxon>
        <taxon>Noctuidae</taxon>
        <taxon>Amphipyrinae</taxon>
        <taxon>Sesamia</taxon>
    </lineage>
</organism>
<dbReference type="PROSITE" id="PS00061">
    <property type="entry name" value="ADH_SHORT"/>
    <property type="match status" value="1"/>
</dbReference>
<dbReference type="SUPFAM" id="SSF51735">
    <property type="entry name" value="NAD(P)-binding Rossmann-fold domains"/>
    <property type="match status" value="1"/>
</dbReference>
<proteinExistence type="evidence at transcript level"/>
<dbReference type="Pfam" id="PF13561">
    <property type="entry name" value="adh_short_C2"/>
    <property type="match status" value="1"/>
</dbReference>
<dbReference type="CDD" id="cd05233">
    <property type="entry name" value="SDR_c"/>
    <property type="match status" value="1"/>
</dbReference>
<evidence type="ECO:0000313" key="3">
    <source>
        <dbReference type="EMBL" id="AII21976.1"/>
    </source>
</evidence>
<dbReference type="EMBL" id="KF960774">
    <property type="protein sequence ID" value="AII21976.1"/>
    <property type="molecule type" value="mRNA"/>
</dbReference>
<dbReference type="Gene3D" id="3.40.50.720">
    <property type="entry name" value="NAD(P)-binding Rossmann-like Domain"/>
    <property type="match status" value="1"/>
</dbReference>
<dbReference type="PANTHER" id="PTHR43639:SF1">
    <property type="entry name" value="SHORT-CHAIN DEHYDROGENASE_REDUCTASE FAMILY PROTEIN"/>
    <property type="match status" value="1"/>
</dbReference>
<evidence type="ECO:0000256" key="1">
    <source>
        <dbReference type="ARBA" id="ARBA00006484"/>
    </source>
</evidence>
<name>A0A076FX68_SESIF</name>